<evidence type="ECO:0000313" key="4">
    <source>
        <dbReference type="Proteomes" id="UP000540423"/>
    </source>
</evidence>
<dbReference type="Proteomes" id="UP000540423">
    <property type="component" value="Unassembled WGS sequence"/>
</dbReference>
<feature type="transmembrane region" description="Helical" evidence="1">
    <location>
        <begin position="69"/>
        <end position="88"/>
    </location>
</feature>
<feature type="transmembrane region" description="Helical" evidence="1">
    <location>
        <begin position="200"/>
        <end position="230"/>
    </location>
</feature>
<keyword evidence="4" id="KW-1185">Reference proteome</keyword>
<dbReference type="Pfam" id="PF06724">
    <property type="entry name" value="DUF1206"/>
    <property type="match status" value="3"/>
</dbReference>
<evidence type="ECO:0000259" key="2">
    <source>
        <dbReference type="Pfam" id="PF06724"/>
    </source>
</evidence>
<dbReference type="AlphaFoldDB" id="A0A7X0HIF9"/>
<feature type="domain" description="DUF1206" evidence="2">
    <location>
        <begin position="208"/>
        <end position="276"/>
    </location>
</feature>
<feature type="transmembrane region" description="Helical" evidence="1">
    <location>
        <begin position="30"/>
        <end position="49"/>
    </location>
</feature>
<proteinExistence type="predicted"/>
<protein>
    <recommendedName>
        <fullName evidence="2">DUF1206 domain-containing protein</fullName>
    </recommendedName>
</protein>
<accession>A0A7X0HIF9</accession>
<feature type="transmembrane region" description="Helical" evidence="1">
    <location>
        <begin position="159"/>
        <end position="180"/>
    </location>
</feature>
<evidence type="ECO:0000256" key="1">
    <source>
        <dbReference type="SAM" id="Phobius"/>
    </source>
</evidence>
<keyword evidence="1" id="KW-0472">Membrane</keyword>
<name>A0A7X0HIF9_9ACTN</name>
<evidence type="ECO:0000313" key="3">
    <source>
        <dbReference type="EMBL" id="MBB6438272.1"/>
    </source>
</evidence>
<sequence length="278" mass="29194">MSETGQRTAKGTARQAADSETMKYAARAGFAARGVIHLLIGVLAMQIAVGGGGKSADQGGALAEIAEKPFGKVLLWALGIGLIAMALWQLSEALFGSVGPDGHKPRKRLLAGALFVFYGFVSYSVLAFAVGSKSSGGNSSDKESQDVTARAMELPAGRWLVGVVALVIVGSGVWIAIQAARRKYHKEMKMGEMSRRTRQLVDVTGVGGGVARGLVFAVAGGFALAAAVTYDSDKAKGMDDTIRSFRETPVGPWLLVALAVGLILFGVFSFAMARWRKL</sequence>
<gene>
    <name evidence="3" type="ORF">HNQ79_004779</name>
</gene>
<reference evidence="3 4" key="1">
    <citation type="submission" date="2020-08" db="EMBL/GenBank/DDBJ databases">
        <title>Genomic Encyclopedia of Type Strains, Phase IV (KMG-IV): sequencing the most valuable type-strain genomes for metagenomic binning, comparative biology and taxonomic classification.</title>
        <authorList>
            <person name="Goeker M."/>
        </authorList>
    </citation>
    <scope>NUCLEOTIDE SEQUENCE [LARGE SCALE GENOMIC DNA]</scope>
    <source>
        <strain evidence="3 4">DSM 40141</strain>
    </source>
</reference>
<feature type="transmembrane region" description="Helical" evidence="1">
    <location>
        <begin position="109"/>
        <end position="130"/>
    </location>
</feature>
<feature type="transmembrane region" description="Helical" evidence="1">
    <location>
        <begin position="250"/>
        <end position="273"/>
    </location>
</feature>
<dbReference type="InterPro" id="IPR009597">
    <property type="entry name" value="DUF1206"/>
</dbReference>
<comment type="caution">
    <text evidence="3">The sequence shown here is derived from an EMBL/GenBank/DDBJ whole genome shotgun (WGS) entry which is preliminary data.</text>
</comment>
<keyword evidence="1" id="KW-1133">Transmembrane helix</keyword>
<keyword evidence="1" id="KW-0812">Transmembrane</keyword>
<organism evidence="3 4">
    <name type="scientific">Streptomyces candidus</name>
    <dbReference type="NCBI Taxonomy" id="67283"/>
    <lineage>
        <taxon>Bacteria</taxon>
        <taxon>Bacillati</taxon>
        <taxon>Actinomycetota</taxon>
        <taxon>Actinomycetes</taxon>
        <taxon>Kitasatosporales</taxon>
        <taxon>Streptomycetaceae</taxon>
        <taxon>Streptomyces</taxon>
    </lineage>
</organism>
<feature type="domain" description="DUF1206" evidence="2">
    <location>
        <begin position="28"/>
        <end position="95"/>
    </location>
</feature>
<dbReference type="EMBL" id="JACHEM010000013">
    <property type="protein sequence ID" value="MBB6438272.1"/>
    <property type="molecule type" value="Genomic_DNA"/>
</dbReference>
<feature type="domain" description="DUF1206" evidence="2">
    <location>
        <begin position="114"/>
        <end position="182"/>
    </location>
</feature>